<dbReference type="RefSeq" id="WP_310108092.1">
    <property type="nucleotide sequence ID" value="NZ_CP168530.1"/>
</dbReference>
<keyword evidence="2" id="KW-1185">Reference proteome</keyword>
<dbReference type="Proteomes" id="UP001558535">
    <property type="component" value="Unassembled WGS sequence"/>
</dbReference>
<evidence type="ECO:0000313" key="1">
    <source>
        <dbReference type="EMBL" id="MEX3748832.1"/>
    </source>
</evidence>
<comment type="caution">
    <text evidence="1">The sequence shown here is derived from an EMBL/GenBank/DDBJ whole genome shotgun (WGS) entry which is preliminary data.</text>
</comment>
<evidence type="ECO:0000313" key="2">
    <source>
        <dbReference type="Proteomes" id="UP001558535"/>
    </source>
</evidence>
<accession>A0ABV3W6K6</accession>
<reference evidence="1 2" key="1">
    <citation type="submission" date="2024-07" db="EMBL/GenBank/DDBJ databases">
        <title>A survey of Mimosa microsymbionts across Brazilian biomes reveals a high diversity of Paraburkholderia nodulating endemic species, but also that Cupriavidus is common as a symbiont of widespread species.</title>
        <authorList>
            <person name="Rouws L."/>
            <person name="Barauna A."/>
            <person name="Beukes C."/>
            <person name="Rouws J.R.C."/>
            <person name="De Faria S.M."/>
            <person name="Gross E."/>
            <person name="Bueno Dos Reis Junior F."/>
            <person name="Simon M.F."/>
            <person name="Maluk M."/>
            <person name="Odee D.W."/>
            <person name="Kenicer G."/>
            <person name="Young J.P.W."/>
            <person name="Reis V.M."/>
            <person name="Zilli J."/>
            <person name="James E.K."/>
        </authorList>
    </citation>
    <scope>NUCLEOTIDE SEQUENCE [LARGE SCALE GENOMIC DNA]</scope>
    <source>
        <strain evidence="1 2">BR14375</strain>
    </source>
</reference>
<proteinExistence type="predicted"/>
<name>A0ABV3W6K6_9BURK</name>
<gene>
    <name evidence="1" type="ORF">AB3X84_02310</name>
</gene>
<dbReference type="EMBL" id="JBFPKE010000001">
    <property type="protein sequence ID" value="MEX3748832.1"/>
    <property type="molecule type" value="Genomic_DNA"/>
</dbReference>
<protein>
    <submittedName>
        <fullName evidence="1">Uncharacterized protein</fullName>
    </submittedName>
</protein>
<sequence>MTAPWKKFQADQANPFLTQFDGEMRYLREAGLEFVRDQPDAARRLGMQYGQEDEQVRAVSKAVQCLYRTTQAVALLRLSVEDAAVAVLADGRAVIRLTFGLWHGEQRERIDPSRIGCTCTATVRPPLHSMRP</sequence>
<organism evidence="1 2">
    <name type="scientific">Paraburkholderia phenoliruptrix</name>
    <dbReference type="NCBI Taxonomy" id="252970"/>
    <lineage>
        <taxon>Bacteria</taxon>
        <taxon>Pseudomonadati</taxon>
        <taxon>Pseudomonadota</taxon>
        <taxon>Betaproteobacteria</taxon>
        <taxon>Burkholderiales</taxon>
        <taxon>Burkholderiaceae</taxon>
        <taxon>Paraburkholderia</taxon>
    </lineage>
</organism>